<feature type="domain" description="Mos1 transposase HTH" evidence="1">
    <location>
        <begin position="5"/>
        <end position="54"/>
    </location>
</feature>
<name>A0A811TWV2_CERCA</name>
<dbReference type="InterPro" id="IPR041426">
    <property type="entry name" value="Mos1_HTH"/>
</dbReference>
<dbReference type="GO" id="GO:0035861">
    <property type="term" value="C:site of double-strand break"/>
    <property type="evidence" value="ECO:0007669"/>
    <property type="project" value="TreeGrafter"/>
</dbReference>
<sequence length="134" mass="15964">MEPTKQHFRHILLYYFRKGKNAEQVAKKLRDVYGDEALKGRQCQNWFRKFRSRDFSLKGEPSSGRPNEVDDDQIKALIELDRHVTEHEIGEKLNIPKSTVHYHIKSLGLVKKLDIWVPHVLKEIHLTHRPYQRL</sequence>
<evidence type="ECO:0000259" key="1">
    <source>
        <dbReference type="Pfam" id="PF17906"/>
    </source>
</evidence>
<dbReference type="GO" id="GO:0044774">
    <property type="term" value="P:mitotic DNA integrity checkpoint signaling"/>
    <property type="evidence" value="ECO:0007669"/>
    <property type="project" value="TreeGrafter"/>
</dbReference>
<dbReference type="GO" id="GO:0003697">
    <property type="term" value="F:single-stranded DNA binding"/>
    <property type="evidence" value="ECO:0007669"/>
    <property type="project" value="TreeGrafter"/>
</dbReference>
<dbReference type="GO" id="GO:0005634">
    <property type="term" value="C:nucleus"/>
    <property type="evidence" value="ECO:0007669"/>
    <property type="project" value="TreeGrafter"/>
</dbReference>
<dbReference type="AlphaFoldDB" id="A0A811TWV2"/>
<dbReference type="GO" id="GO:0046975">
    <property type="term" value="F:histone H3K36 methyltransferase activity"/>
    <property type="evidence" value="ECO:0007669"/>
    <property type="project" value="TreeGrafter"/>
</dbReference>
<evidence type="ECO:0000313" key="3">
    <source>
        <dbReference type="Proteomes" id="UP000606786"/>
    </source>
</evidence>
<organism evidence="2 3">
    <name type="scientific">Ceratitis capitata</name>
    <name type="common">Mediterranean fruit fly</name>
    <name type="synonym">Tephritis capitata</name>
    <dbReference type="NCBI Taxonomy" id="7213"/>
    <lineage>
        <taxon>Eukaryota</taxon>
        <taxon>Metazoa</taxon>
        <taxon>Ecdysozoa</taxon>
        <taxon>Arthropoda</taxon>
        <taxon>Hexapoda</taxon>
        <taxon>Insecta</taxon>
        <taxon>Pterygota</taxon>
        <taxon>Neoptera</taxon>
        <taxon>Endopterygota</taxon>
        <taxon>Diptera</taxon>
        <taxon>Brachycera</taxon>
        <taxon>Muscomorpha</taxon>
        <taxon>Tephritoidea</taxon>
        <taxon>Tephritidae</taxon>
        <taxon>Ceratitis</taxon>
        <taxon>Ceratitis</taxon>
    </lineage>
</organism>
<dbReference type="Pfam" id="PF17906">
    <property type="entry name" value="HTH_48"/>
    <property type="match status" value="1"/>
</dbReference>
<dbReference type="GO" id="GO:0000793">
    <property type="term" value="C:condensed chromosome"/>
    <property type="evidence" value="ECO:0007669"/>
    <property type="project" value="TreeGrafter"/>
</dbReference>
<dbReference type="InterPro" id="IPR052709">
    <property type="entry name" value="Transposase-MT_Hybrid"/>
</dbReference>
<protein>
    <submittedName>
        <fullName evidence="2">(Mediterranean fruit fly) hypothetical protein</fullName>
    </submittedName>
</protein>
<dbReference type="GO" id="GO:0031297">
    <property type="term" value="P:replication fork processing"/>
    <property type="evidence" value="ECO:0007669"/>
    <property type="project" value="TreeGrafter"/>
</dbReference>
<dbReference type="Proteomes" id="UP000606786">
    <property type="component" value="Unassembled WGS sequence"/>
</dbReference>
<dbReference type="Gene3D" id="1.10.10.60">
    <property type="entry name" value="Homeodomain-like"/>
    <property type="match status" value="1"/>
</dbReference>
<dbReference type="Gene3D" id="1.10.10.1450">
    <property type="match status" value="1"/>
</dbReference>
<dbReference type="GO" id="GO:0000729">
    <property type="term" value="P:DNA double-strand break processing"/>
    <property type="evidence" value="ECO:0007669"/>
    <property type="project" value="TreeGrafter"/>
</dbReference>
<comment type="caution">
    <text evidence="2">The sequence shown here is derived from an EMBL/GenBank/DDBJ whole genome shotgun (WGS) entry which is preliminary data.</text>
</comment>
<dbReference type="OrthoDB" id="7990549at2759"/>
<gene>
    <name evidence="2" type="ORF">CCAP1982_LOCUS157</name>
</gene>
<dbReference type="PANTHER" id="PTHR46060">
    <property type="entry name" value="MARINER MOS1 TRANSPOSASE-LIKE PROTEIN"/>
    <property type="match status" value="1"/>
</dbReference>
<dbReference type="GO" id="GO:0006303">
    <property type="term" value="P:double-strand break repair via nonhomologous end joining"/>
    <property type="evidence" value="ECO:0007669"/>
    <property type="project" value="TreeGrafter"/>
</dbReference>
<dbReference type="GO" id="GO:0000014">
    <property type="term" value="F:single-stranded DNA endodeoxyribonuclease activity"/>
    <property type="evidence" value="ECO:0007669"/>
    <property type="project" value="TreeGrafter"/>
</dbReference>
<dbReference type="EMBL" id="CAJHJT010000001">
    <property type="protein sequence ID" value="CAD6991219.1"/>
    <property type="molecule type" value="Genomic_DNA"/>
</dbReference>
<proteinExistence type="predicted"/>
<dbReference type="GO" id="GO:0044547">
    <property type="term" value="F:DNA topoisomerase binding"/>
    <property type="evidence" value="ECO:0007669"/>
    <property type="project" value="TreeGrafter"/>
</dbReference>
<keyword evidence="3" id="KW-1185">Reference proteome</keyword>
<dbReference type="GO" id="GO:0003690">
    <property type="term" value="F:double-stranded DNA binding"/>
    <property type="evidence" value="ECO:0007669"/>
    <property type="project" value="TreeGrafter"/>
</dbReference>
<reference evidence="2" key="1">
    <citation type="submission" date="2020-11" db="EMBL/GenBank/DDBJ databases">
        <authorList>
            <person name="Whitehead M."/>
        </authorList>
    </citation>
    <scope>NUCLEOTIDE SEQUENCE</scope>
    <source>
        <strain evidence="2">EGII</strain>
    </source>
</reference>
<dbReference type="PANTHER" id="PTHR46060:SF2">
    <property type="entry name" value="HISTONE-LYSINE N-METHYLTRANSFERASE SETMAR"/>
    <property type="match status" value="1"/>
</dbReference>
<dbReference type="GO" id="GO:0015074">
    <property type="term" value="P:DNA integration"/>
    <property type="evidence" value="ECO:0007669"/>
    <property type="project" value="TreeGrafter"/>
</dbReference>
<accession>A0A811TWV2</accession>
<evidence type="ECO:0000313" key="2">
    <source>
        <dbReference type="EMBL" id="CAD6991219.1"/>
    </source>
</evidence>
<dbReference type="GO" id="GO:0042800">
    <property type="term" value="F:histone H3K4 methyltransferase activity"/>
    <property type="evidence" value="ECO:0007669"/>
    <property type="project" value="TreeGrafter"/>
</dbReference>